<keyword evidence="3 9" id="KW-0479">Metal-binding</keyword>
<dbReference type="HAMAP" id="MF_00097">
    <property type="entry name" value="TMP_synthase"/>
    <property type="match status" value="1"/>
</dbReference>
<feature type="binding site" evidence="9">
    <location>
        <begin position="189"/>
        <end position="190"/>
    </location>
    <ligand>
        <name>2-[(2R,5Z)-2-carboxy-4-methylthiazol-5(2H)-ylidene]ethyl phosphate</name>
        <dbReference type="ChEBI" id="CHEBI:62899"/>
    </ligand>
</feature>
<dbReference type="EMBL" id="ACJX03000001">
    <property type="protein sequence ID" value="KRT34811.1"/>
    <property type="molecule type" value="Genomic_DNA"/>
</dbReference>
<feature type="binding site" evidence="9">
    <location>
        <position position="94"/>
    </location>
    <ligand>
        <name>Mg(2+)</name>
        <dbReference type="ChEBI" id="CHEBI:18420"/>
    </ligand>
</feature>
<evidence type="ECO:0000313" key="13">
    <source>
        <dbReference type="EMBL" id="KRT34811.1"/>
    </source>
</evidence>
<proteinExistence type="inferred from homology"/>
<evidence type="ECO:0000256" key="1">
    <source>
        <dbReference type="ARBA" id="ARBA00005165"/>
    </source>
</evidence>
<dbReference type="CDD" id="cd00564">
    <property type="entry name" value="TMP_TenI"/>
    <property type="match status" value="1"/>
</dbReference>
<comment type="pathway">
    <text evidence="1 9 11">Cofactor biosynthesis; thiamine diphosphate biosynthesis; thiamine phosphate from 4-amino-2-methyl-5-diphosphomethylpyrimidine and 4-methyl-5-(2-phosphoethyl)-thiazole: step 1/1.</text>
</comment>
<dbReference type="FunFam" id="3.20.20.70:FF:000096">
    <property type="entry name" value="Thiamine-phosphate synthase"/>
    <property type="match status" value="1"/>
</dbReference>
<evidence type="ECO:0000256" key="8">
    <source>
        <dbReference type="ARBA" id="ARBA00047883"/>
    </source>
</evidence>
<dbReference type="Pfam" id="PF02581">
    <property type="entry name" value="TMP-TENI"/>
    <property type="match status" value="1"/>
</dbReference>
<feature type="binding site" evidence="9">
    <location>
        <position position="113"/>
    </location>
    <ligand>
        <name>4-amino-2-methyl-5-(diphosphooxymethyl)pyrimidine</name>
        <dbReference type="ChEBI" id="CHEBI:57841"/>
    </ligand>
</feature>
<dbReference type="InterPro" id="IPR036206">
    <property type="entry name" value="ThiamineP_synth_sf"/>
</dbReference>
<dbReference type="GO" id="GO:0000287">
    <property type="term" value="F:magnesium ion binding"/>
    <property type="evidence" value="ECO:0007669"/>
    <property type="project" value="UniProtKB-UniRule"/>
</dbReference>
<evidence type="ECO:0000256" key="7">
    <source>
        <dbReference type="ARBA" id="ARBA00047851"/>
    </source>
</evidence>
<comment type="catalytic activity">
    <reaction evidence="7 9 10">
        <text>2-(2-carboxy-4-methylthiazol-5-yl)ethyl phosphate + 4-amino-2-methyl-5-(diphosphooxymethyl)pyrimidine + 2 H(+) = thiamine phosphate + CO2 + diphosphate</text>
        <dbReference type="Rhea" id="RHEA:47848"/>
        <dbReference type="ChEBI" id="CHEBI:15378"/>
        <dbReference type="ChEBI" id="CHEBI:16526"/>
        <dbReference type="ChEBI" id="CHEBI:33019"/>
        <dbReference type="ChEBI" id="CHEBI:37575"/>
        <dbReference type="ChEBI" id="CHEBI:57841"/>
        <dbReference type="ChEBI" id="CHEBI:62890"/>
        <dbReference type="EC" id="2.5.1.3"/>
    </reaction>
</comment>
<reference evidence="14" key="1">
    <citation type="submission" date="2012-09" db="EMBL/GenBank/DDBJ databases">
        <authorList>
            <person name="Weinstock G."/>
            <person name="Sodergren E."/>
            <person name="Clifton S."/>
            <person name="Fulton L."/>
            <person name="Fulton B."/>
            <person name="Courtney L."/>
            <person name="Fronick C."/>
            <person name="Harrison M."/>
            <person name="Strong C."/>
            <person name="Farmer C."/>
            <person name="Delehaunty K."/>
            <person name="Markovic C."/>
            <person name="Hall O."/>
            <person name="Minx P."/>
            <person name="Tomlinson C."/>
            <person name="Mitreva M."/>
            <person name="Nelson J."/>
            <person name="Hou S."/>
            <person name="Wollam A."/>
            <person name="Pepin K.H."/>
            <person name="Johnson M."/>
            <person name="Bhonagiri V."/>
            <person name="Nash W.E."/>
            <person name="Suruliraj S."/>
            <person name="Warren W."/>
            <person name="Chinwalla A."/>
            <person name="Mardis E.R."/>
            <person name="Wilson R.K."/>
        </authorList>
    </citation>
    <scope>NUCLEOTIDE SEQUENCE [LARGE SCALE GENOMIC DNA]</scope>
    <source>
        <strain evidence="14">OS1</strain>
    </source>
</reference>
<comment type="catalytic activity">
    <reaction evidence="6 9 10">
        <text>4-methyl-5-(2-phosphooxyethyl)-thiazole + 4-amino-2-methyl-5-(diphosphooxymethyl)pyrimidine + H(+) = thiamine phosphate + diphosphate</text>
        <dbReference type="Rhea" id="RHEA:22328"/>
        <dbReference type="ChEBI" id="CHEBI:15378"/>
        <dbReference type="ChEBI" id="CHEBI:33019"/>
        <dbReference type="ChEBI" id="CHEBI:37575"/>
        <dbReference type="ChEBI" id="CHEBI:57841"/>
        <dbReference type="ChEBI" id="CHEBI:58296"/>
        <dbReference type="EC" id="2.5.1.3"/>
    </reaction>
</comment>
<feature type="domain" description="Thiamine phosphate synthase/TenI" evidence="12">
    <location>
        <begin position="12"/>
        <end position="192"/>
    </location>
</feature>
<evidence type="ECO:0000256" key="5">
    <source>
        <dbReference type="ARBA" id="ARBA00022977"/>
    </source>
</evidence>
<keyword evidence="4 9" id="KW-0460">Magnesium</keyword>
<keyword evidence="5 9" id="KW-0784">Thiamine biosynthesis</keyword>
<keyword evidence="14" id="KW-1185">Reference proteome</keyword>
<evidence type="ECO:0000256" key="11">
    <source>
        <dbReference type="RuleBase" id="RU004253"/>
    </source>
</evidence>
<dbReference type="RefSeq" id="WP_009200319.1">
    <property type="nucleotide sequence ID" value="NZ_ACJX03000001.1"/>
</dbReference>
<evidence type="ECO:0000256" key="9">
    <source>
        <dbReference type="HAMAP-Rule" id="MF_00097"/>
    </source>
</evidence>
<protein>
    <recommendedName>
        <fullName evidence="9">Thiamine-phosphate synthase</fullName>
        <shortName evidence="9">TP synthase</shortName>
        <shortName evidence="9">TPS</shortName>
        <ecNumber evidence="9">2.5.1.3</ecNumber>
    </recommendedName>
    <alternativeName>
        <fullName evidence="9">Thiamine-phosphate pyrophosphorylase</fullName>
        <shortName evidence="9">TMP pyrophosphorylase</shortName>
        <shortName evidence="9">TMP-PPase</shortName>
    </alternativeName>
</protein>
<evidence type="ECO:0000313" key="14">
    <source>
        <dbReference type="Proteomes" id="UP000005273"/>
    </source>
</evidence>
<keyword evidence="2 9" id="KW-0808">Transferase</keyword>
<comment type="similarity">
    <text evidence="9 10">Belongs to the thiamine-phosphate synthase family.</text>
</comment>
<evidence type="ECO:0000256" key="4">
    <source>
        <dbReference type="ARBA" id="ARBA00022842"/>
    </source>
</evidence>
<sequence>MKLLDLKDRLKLYVILDRRLGRGVPLCDQARLAIQGGATAIQLRDKRMQGRDFYRAALAIKEICKEKGVLFIVNDRLDVALTAGADGVHLGQEDLPLEAAEKIAPEGFIIGISVRTPDQAIEAERKGADYLGVGDVFGTSSKPDAKTIGIEGLKEVCVNTKLPCVAIGGIGVHNVKQALQAGAVGVAVISAVISQKDIAGAARTLRSLVS</sequence>
<name>A0A0T5X8W4_9BACT</name>
<dbReference type="Gene3D" id="3.20.20.70">
    <property type="entry name" value="Aldolase class I"/>
    <property type="match status" value="1"/>
</dbReference>
<feature type="binding site" evidence="9">
    <location>
        <position position="142"/>
    </location>
    <ligand>
        <name>4-amino-2-methyl-5-(diphosphooxymethyl)pyrimidine</name>
        <dbReference type="ChEBI" id="CHEBI:57841"/>
    </ligand>
</feature>
<dbReference type="GO" id="GO:0005737">
    <property type="term" value="C:cytoplasm"/>
    <property type="evidence" value="ECO:0007669"/>
    <property type="project" value="TreeGrafter"/>
</dbReference>
<evidence type="ECO:0000256" key="10">
    <source>
        <dbReference type="RuleBase" id="RU003826"/>
    </source>
</evidence>
<dbReference type="STRING" id="592015.HMPREF1705_04056"/>
<evidence type="ECO:0000256" key="2">
    <source>
        <dbReference type="ARBA" id="ARBA00022679"/>
    </source>
</evidence>
<dbReference type="UniPathway" id="UPA00060">
    <property type="reaction ID" value="UER00141"/>
</dbReference>
<dbReference type="PANTHER" id="PTHR20857">
    <property type="entry name" value="THIAMINE-PHOSPHATE PYROPHOSPHORYLASE"/>
    <property type="match status" value="1"/>
</dbReference>
<dbReference type="InterPro" id="IPR034291">
    <property type="entry name" value="TMP_synthase"/>
</dbReference>
<dbReference type="eggNOG" id="COG0352">
    <property type="taxonomic scope" value="Bacteria"/>
</dbReference>
<evidence type="ECO:0000256" key="6">
    <source>
        <dbReference type="ARBA" id="ARBA00047334"/>
    </source>
</evidence>
<feature type="binding site" evidence="9">
    <location>
        <position position="75"/>
    </location>
    <ligand>
        <name>Mg(2+)</name>
        <dbReference type="ChEBI" id="CHEBI:18420"/>
    </ligand>
</feature>
<comment type="function">
    <text evidence="9">Condenses 4-methyl-5-(beta-hydroxyethyl)thiazole monophosphate (THZ-P) and 2-methyl-4-amino-5-hydroxymethyl pyrimidine pyrophosphate (HMP-PP) to form thiamine monophosphate (TMP).</text>
</comment>
<dbReference type="GO" id="GO:0004789">
    <property type="term" value="F:thiamine-phosphate diphosphorylase activity"/>
    <property type="evidence" value="ECO:0007669"/>
    <property type="project" value="UniProtKB-UniRule"/>
</dbReference>
<dbReference type="SUPFAM" id="SSF51391">
    <property type="entry name" value="Thiamin phosphate synthase"/>
    <property type="match status" value="1"/>
</dbReference>
<dbReference type="GO" id="GO:0009228">
    <property type="term" value="P:thiamine biosynthetic process"/>
    <property type="evidence" value="ECO:0007669"/>
    <property type="project" value="UniProtKB-KW"/>
</dbReference>
<feature type="binding site" evidence="9">
    <location>
        <begin position="139"/>
        <end position="141"/>
    </location>
    <ligand>
        <name>2-[(2R,5Z)-2-carboxy-4-methylthiazol-5(2H)-ylidene]ethyl phosphate</name>
        <dbReference type="ChEBI" id="CHEBI:62899"/>
    </ligand>
</feature>
<comment type="cofactor">
    <cofactor evidence="9">
        <name>Mg(2+)</name>
        <dbReference type="ChEBI" id="CHEBI:18420"/>
    </cofactor>
    <text evidence="9">Binds 1 Mg(2+) ion per subunit.</text>
</comment>
<feature type="binding site" evidence="9">
    <location>
        <position position="169"/>
    </location>
    <ligand>
        <name>2-[(2R,5Z)-2-carboxy-4-methylthiazol-5(2H)-ylidene]ethyl phosphate</name>
        <dbReference type="ChEBI" id="CHEBI:62899"/>
    </ligand>
</feature>
<dbReference type="InterPro" id="IPR013785">
    <property type="entry name" value="Aldolase_TIM"/>
</dbReference>
<evidence type="ECO:0000259" key="12">
    <source>
        <dbReference type="Pfam" id="PF02581"/>
    </source>
</evidence>
<accession>A0A0T5X8W4</accession>
<dbReference type="InterPro" id="IPR022998">
    <property type="entry name" value="ThiamineP_synth_TenI"/>
</dbReference>
<dbReference type="NCBIfam" id="TIGR00693">
    <property type="entry name" value="thiE"/>
    <property type="match status" value="1"/>
</dbReference>
<gene>
    <name evidence="9" type="primary">thiE</name>
    <name evidence="13" type="ORF">HMPREF1705_04056</name>
</gene>
<dbReference type="EC" id="2.5.1.3" evidence="9"/>
<comment type="catalytic activity">
    <reaction evidence="8 9 10">
        <text>2-[(2R,5Z)-2-carboxy-4-methylthiazol-5(2H)-ylidene]ethyl phosphate + 4-amino-2-methyl-5-(diphosphooxymethyl)pyrimidine + 2 H(+) = thiamine phosphate + CO2 + diphosphate</text>
        <dbReference type="Rhea" id="RHEA:47844"/>
        <dbReference type="ChEBI" id="CHEBI:15378"/>
        <dbReference type="ChEBI" id="CHEBI:16526"/>
        <dbReference type="ChEBI" id="CHEBI:33019"/>
        <dbReference type="ChEBI" id="CHEBI:37575"/>
        <dbReference type="ChEBI" id="CHEBI:57841"/>
        <dbReference type="ChEBI" id="CHEBI:62899"/>
        <dbReference type="EC" id="2.5.1.3"/>
    </reaction>
</comment>
<dbReference type="GO" id="GO:0009229">
    <property type="term" value="P:thiamine diphosphate biosynthetic process"/>
    <property type="evidence" value="ECO:0007669"/>
    <property type="project" value="UniProtKB-UniRule"/>
</dbReference>
<comment type="caution">
    <text evidence="13">The sequence shown here is derived from an EMBL/GenBank/DDBJ whole genome shotgun (WGS) entry which is preliminary data.</text>
</comment>
<evidence type="ECO:0000256" key="3">
    <source>
        <dbReference type="ARBA" id="ARBA00022723"/>
    </source>
</evidence>
<feature type="binding site" evidence="9">
    <location>
        <position position="74"/>
    </location>
    <ligand>
        <name>4-amino-2-methyl-5-(diphosphooxymethyl)pyrimidine</name>
        <dbReference type="ChEBI" id="CHEBI:57841"/>
    </ligand>
</feature>
<dbReference type="AlphaFoldDB" id="A0A0T5X8W4"/>
<dbReference type="Proteomes" id="UP000005273">
    <property type="component" value="Unassembled WGS sequence"/>
</dbReference>
<dbReference type="PANTHER" id="PTHR20857:SF23">
    <property type="entry name" value="THIAMINE BIOSYNTHETIC BIFUNCTIONAL ENZYME"/>
    <property type="match status" value="1"/>
</dbReference>
<organism evidence="13 14">
    <name type="scientific">Acetomicrobium hydrogeniformans ATCC BAA-1850</name>
    <dbReference type="NCBI Taxonomy" id="592015"/>
    <lineage>
        <taxon>Bacteria</taxon>
        <taxon>Thermotogati</taxon>
        <taxon>Synergistota</taxon>
        <taxon>Synergistia</taxon>
        <taxon>Synergistales</taxon>
        <taxon>Acetomicrobiaceae</taxon>
        <taxon>Acetomicrobium</taxon>
    </lineage>
</organism>
<feature type="binding site" evidence="9">
    <location>
        <begin position="42"/>
        <end position="46"/>
    </location>
    <ligand>
        <name>4-amino-2-methyl-5-(diphosphooxymethyl)pyrimidine</name>
        <dbReference type="ChEBI" id="CHEBI:57841"/>
    </ligand>
</feature>